<evidence type="ECO:0000313" key="1">
    <source>
        <dbReference type="EMBL" id="KAI0064246.1"/>
    </source>
</evidence>
<keyword evidence="2" id="KW-1185">Reference proteome</keyword>
<organism evidence="1 2">
    <name type="scientific">Artomyces pyxidatus</name>
    <dbReference type="NCBI Taxonomy" id="48021"/>
    <lineage>
        <taxon>Eukaryota</taxon>
        <taxon>Fungi</taxon>
        <taxon>Dikarya</taxon>
        <taxon>Basidiomycota</taxon>
        <taxon>Agaricomycotina</taxon>
        <taxon>Agaricomycetes</taxon>
        <taxon>Russulales</taxon>
        <taxon>Auriscalpiaceae</taxon>
        <taxon>Artomyces</taxon>
    </lineage>
</organism>
<reference evidence="1" key="2">
    <citation type="journal article" date="2022" name="New Phytol.">
        <title>Evolutionary transition to the ectomycorrhizal habit in the genomes of a hyperdiverse lineage of mushroom-forming fungi.</title>
        <authorList>
            <person name="Looney B."/>
            <person name="Miyauchi S."/>
            <person name="Morin E."/>
            <person name="Drula E."/>
            <person name="Courty P.E."/>
            <person name="Kohler A."/>
            <person name="Kuo A."/>
            <person name="LaButti K."/>
            <person name="Pangilinan J."/>
            <person name="Lipzen A."/>
            <person name="Riley R."/>
            <person name="Andreopoulos W."/>
            <person name="He G."/>
            <person name="Johnson J."/>
            <person name="Nolan M."/>
            <person name="Tritt A."/>
            <person name="Barry K.W."/>
            <person name="Grigoriev I.V."/>
            <person name="Nagy L.G."/>
            <person name="Hibbett D."/>
            <person name="Henrissat B."/>
            <person name="Matheny P.B."/>
            <person name="Labbe J."/>
            <person name="Martin F.M."/>
        </authorList>
    </citation>
    <scope>NUCLEOTIDE SEQUENCE</scope>
    <source>
        <strain evidence="1">HHB10654</strain>
    </source>
</reference>
<dbReference type="EMBL" id="MU277199">
    <property type="protein sequence ID" value="KAI0064246.1"/>
    <property type="molecule type" value="Genomic_DNA"/>
</dbReference>
<name>A0ACB8T7W4_9AGAM</name>
<evidence type="ECO:0000313" key="2">
    <source>
        <dbReference type="Proteomes" id="UP000814140"/>
    </source>
</evidence>
<gene>
    <name evidence="1" type="ORF">BV25DRAFT_1914467</name>
</gene>
<accession>A0ACB8T7W4</accession>
<comment type="caution">
    <text evidence="1">The sequence shown here is derived from an EMBL/GenBank/DDBJ whole genome shotgun (WGS) entry which is preliminary data.</text>
</comment>
<dbReference type="Proteomes" id="UP000814140">
    <property type="component" value="Unassembled WGS sequence"/>
</dbReference>
<protein>
    <submittedName>
        <fullName evidence="1">Uncharacterized protein</fullName>
    </submittedName>
</protein>
<proteinExistence type="predicted"/>
<reference evidence="1" key="1">
    <citation type="submission" date="2021-03" db="EMBL/GenBank/DDBJ databases">
        <authorList>
            <consortium name="DOE Joint Genome Institute"/>
            <person name="Ahrendt S."/>
            <person name="Looney B.P."/>
            <person name="Miyauchi S."/>
            <person name="Morin E."/>
            <person name="Drula E."/>
            <person name="Courty P.E."/>
            <person name="Chicoki N."/>
            <person name="Fauchery L."/>
            <person name="Kohler A."/>
            <person name="Kuo A."/>
            <person name="Labutti K."/>
            <person name="Pangilinan J."/>
            <person name="Lipzen A."/>
            <person name="Riley R."/>
            <person name="Andreopoulos W."/>
            <person name="He G."/>
            <person name="Johnson J."/>
            <person name="Barry K.W."/>
            <person name="Grigoriev I.V."/>
            <person name="Nagy L."/>
            <person name="Hibbett D."/>
            <person name="Henrissat B."/>
            <person name="Matheny P.B."/>
            <person name="Labbe J."/>
            <person name="Martin F."/>
        </authorList>
    </citation>
    <scope>NUCLEOTIDE SEQUENCE</scope>
    <source>
        <strain evidence="1">HHB10654</strain>
    </source>
</reference>
<sequence>MSHSSASLTSLNPYPAQKTGAISHHHLPLTRPITWVYSLHPIRPPTPVTKLIRHLIRVEPQHHITCTFWMVACCNKSQPPSTDDAETAILQNTKTHTTIARLRAVEMSQEPGIELYGVAEELADDAGEAHFLLIPIPWITLPWYSRLLRRALFTPLLTFPKTPATGLTPTHCPTDHCEHVRRILRVRGADLSVIRPNLTLRPE</sequence>